<dbReference type="RefSeq" id="WP_090702570.1">
    <property type="nucleotide sequence ID" value="NZ_FOSP01000040.1"/>
</dbReference>
<dbReference type="Gene3D" id="3.40.47.10">
    <property type="match status" value="1"/>
</dbReference>
<evidence type="ECO:0000259" key="7">
    <source>
        <dbReference type="Pfam" id="PF02803"/>
    </source>
</evidence>
<dbReference type="SUPFAM" id="SSF53901">
    <property type="entry name" value="Thiolase-like"/>
    <property type="match status" value="2"/>
</dbReference>
<feature type="active site" description="Proton acceptor" evidence="4">
    <location>
        <position position="397"/>
    </location>
</feature>
<dbReference type="InterPro" id="IPR020613">
    <property type="entry name" value="Thiolase_CS"/>
</dbReference>
<evidence type="ECO:0000313" key="9">
    <source>
        <dbReference type="Proteomes" id="UP000199533"/>
    </source>
</evidence>
<dbReference type="GO" id="GO:0003988">
    <property type="term" value="F:acetyl-CoA C-acyltransferase activity"/>
    <property type="evidence" value="ECO:0007669"/>
    <property type="project" value="UniProtKB-ARBA"/>
</dbReference>
<sequence length="441" mass="48354">MNETLTQNGNSSSATESRPVYIIDGVRTPFIKARGKPGPFTPVDLAVQCGRSLLLRQPFRASDFDQVILGCVNVISKEMNPARIAALRLGMGTDMPAFTVQINCGSGMQSIDTAYKYIRSGESNLILAGGAEALSHAPLFFGQEAVAWFASLSRGALIDKIKKMFRFNPKYFKPEISLKHGLTDPIVDMNMGQTAEKLAYLFNITREQADQYAVSSHKRLHRAQQENFLANEVEPLFSRYGQLYENDDGVRPDSSLEKLAKLSPAFEPPYGKITAGNSSQITDGASWVILASEEAVKQHKLEPMAAIKDSEWFALDPSIMGLGPVLSSTAIMKRHNLSFDHIDLWEINEAFAAQVLACLKAWNDVEFCKNVLGLEQSMGEMDRDKLNVDGGAISMGHPVGTSGNRIVLHLMNAMHRLDKKQGIATECIGGGQAGAMLIERV</sequence>
<proteinExistence type="inferred from homology"/>
<keyword evidence="2 5" id="KW-0808">Transferase</keyword>
<evidence type="ECO:0000256" key="5">
    <source>
        <dbReference type="RuleBase" id="RU003557"/>
    </source>
</evidence>
<dbReference type="PIRSF" id="PIRSF000429">
    <property type="entry name" value="Ac-CoA_Ac_transf"/>
    <property type="match status" value="1"/>
</dbReference>
<organism evidence="8 9">
    <name type="scientific">Nitrosomonas aestuarii</name>
    <dbReference type="NCBI Taxonomy" id="52441"/>
    <lineage>
        <taxon>Bacteria</taxon>
        <taxon>Pseudomonadati</taxon>
        <taxon>Pseudomonadota</taxon>
        <taxon>Betaproteobacteria</taxon>
        <taxon>Nitrosomonadales</taxon>
        <taxon>Nitrosomonadaceae</taxon>
        <taxon>Nitrosomonas</taxon>
    </lineage>
</organism>
<dbReference type="EMBL" id="FOSP01000040">
    <property type="protein sequence ID" value="SFL19192.1"/>
    <property type="molecule type" value="Genomic_DNA"/>
</dbReference>
<dbReference type="NCBIfam" id="TIGR01930">
    <property type="entry name" value="AcCoA-C-Actrans"/>
    <property type="match status" value="1"/>
</dbReference>
<dbReference type="PROSITE" id="PS00737">
    <property type="entry name" value="THIOLASE_2"/>
    <property type="match status" value="1"/>
</dbReference>
<dbReference type="PANTHER" id="PTHR18919:SF151">
    <property type="entry name" value="BLR2427 PROTEIN"/>
    <property type="match status" value="1"/>
</dbReference>
<dbReference type="Pfam" id="PF00108">
    <property type="entry name" value="Thiolase_N"/>
    <property type="match status" value="1"/>
</dbReference>
<evidence type="ECO:0000256" key="3">
    <source>
        <dbReference type="ARBA" id="ARBA00023315"/>
    </source>
</evidence>
<dbReference type="PANTHER" id="PTHR18919">
    <property type="entry name" value="ACETYL-COA C-ACYLTRANSFERASE"/>
    <property type="match status" value="1"/>
</dbReference>
<dbReference type="OrthoDB" id="6139495at2"/>
<dbReference type="InterPro" id="IPR002155">
    <property type="entry name" value="Thiolase"/>
</dbReference>
<feature type="domain" description="Thiolase N-terminal" evidence="6">
    <location>
        <begin position="20"/>
        <end position="294"/>
    </location>
</feature>
<evidence type="ECO:0000259" key="6">
    <source>
        <dbReference type="Pfam" id="PF00108"/>
    </source>
</evidence>
<dbReference type="InterPro" id="IPR020617">
    <property type="entry name" value="Thiolase_C"/>
</dbReference>
<keyword evidence="9" id="KW-1185">Reference proteome</keyword>
<keyword evidence="3 5" id="KW-0012">Acyltransferase</keyword>
<evidence type="ECO:0000313" key="8">
    <source>
        <dbReference type="EMBL" id="SFL19192.1"/>
    </source>
</evidence>
<dbReference type="STRING" id="52441.SAMN05216302_10403"/>
<feature type="active site" description="Acyl-thioester intermediate" evidence="4">
    <location>
        <position position="104"/>
    </location>
</feature>
<dbReference type="InterPro" id="IPR016039">
    <property type="entry name" value="Thiolase-like"/>
</dbReference>
<name>A0A1I4FMN9_9PROT</name>
<feature type="active site" description="Proton acceptor" evidence="4">
    <location>
        <position position="427"/>
    </location>
</feature>
<evidence type="ECO:0000256" key="1">
    <source>
        <dbReference type="ARBA" id="ARBA00010982"/>
    </source>
</evidence>
<feature type="domain" description="Thiolase C-terminal" evidence="7">
    <location>
        <begin position="302"/>
        <end position="440"/>
    </location>
</feature>
<dbReference type="Pfam" id="PF02803">
    <property type="entry name" value="Thiolase_C"/>
    <property type="match status" value="1"/>
</dbReference>
<dbReference type="InterPro" id="IPR020616">
    <property type="entry name" value="Thiolase_N"/>
</dbReference>
<dbReference type="AlphaFoldDB" id="A0A1I4FMN9"/>
<comment type="similarity">
    <text evidence="1 5">Belongs to the thiolase-like superfamily. Thiolase family.</text>
</comment>
<dbReference type="NCBIfam" id="NF006030">
    <property type="entry name" value="PRK08170.1"/>
    <property type="match status" value="1"/>
</dbReference>
<accession>A0A1I4FMN9</accession>
<dbReference type="CDD" id="cd00751">
    <property type="entry name" value="thiolase"/>
    <property type="match status" value="1"/>
</dbReference>
<gene>
    <name evidence="8" type="ORF">SAMN05216302_10403</name>
</gene>
<evidence type="ECO:0000256" key="4">
    <source>
        <dbReference type="PIRSR" id="PIRSR000429-1"/>
    </source>
</evidence>
<reference evidence="9" key="1">
    <citation type="submission" date="2016-10" db="EMBL/GenBank/DDBJ databases">
        <authorList>
            <person name="Varghese N."/>
            <person name="Submissions S."/>
        </authorList>
    </citation>
    <scope>NUCLEOTIDE SEQUENCE [LARGE SCALE GENOMIC DNA]</scope>
    <source>
        <strain evidence="9">Nm69</strain>
    </source>
</reference>
<protein>
    <submittedName>
        <fullName evidence="8">Acetyl-CoA C-acetyltransferase</fullName>
    </submittedName>
</protein>
<evidence type="ECO:0000256" key="2">
    <source>
        <dbReference type="ARBA" id="ARBA00022679"/>
    </source>
</evidence>
<dbReference type="Proteomes" id="UP000199533">
    <property type="component" value="Unassembled WGS sequence"/>
</dbReference>